<organism evidence="2 3">
    <name type="scientific">Paeniglutamicibacter gangotriensis</name>
    <dbReference type="NCBI Taxonomy" id="254787"/>
    <lineage>
        <taxon>Bacteria</taxon>
        <taxon>Bacillati</taxon>
        <taxon>Actinomycetota</taxon>
        <taxon>Actinomycetes</taxon>
        <taxon>Micrococcales</taxon>
        <taxon>Micrococcaceae</taxon>
        <taxon>Paeniglutamicibacter</taxon>
    </lineage>
</organism>
<reference evidence="2 3" key="1">
    <citation type="submission" date="2019-07" db="EMBL/GenBank/DDBJ databases">
        <title>Analysis of the biochemical properties, biological activity and biotechnological potential of siderophores and biosurfactants produced by Antarctic psychrotolerant bacteria.</title>
        <authorList>
            <person name="Styczynski M."/>
            <person name="Krucon T."/>
            <person name="Decewicz P."/>
            <person name="Dziewit L."/>
        </authorList>
    </citation>
    <scope>NUCLEOTIDE SEQUENCE [LARGE SCALE GENOMIC DNA]</scope>
    <source>
        <strain evidence="2 3">ANT_H27</strain>
    </source>
</reference>
<evidence type="ECO:0000256" key="1">
    <source>
        <dbReference type="SAM" id="MobiDB-lite"/>
    </source>
</evidence>
<accession>A0A5B0EQ05</accession>
<dbReference type="PANTHER" id="PTHR30363">
    <property type="entry name" value="HTH-TYPE TRANSCRIPTIONAL REGULATOR SRLR-RELATED"/>
    <property type="match status" value="1"/>
</dbReference>
<dbReference type="PANTHER" id="PTHR30363:SF28">
    <property type="entry name" value="TRANSCRIPTIONAL REGULATORY PROTEIN-RELATED"/>
    <property type="match status" value="1"/>
</dbReference>
<dbReference type="AlphaFoldDB" id="A0A5B0EQ05"/>
<dbReference type="InterPro" id="IPR011991">
    <property type="entry name" value="ArsR-like_HTH"/>
</dbReference>
<dbReference type="OrthoDB" id="3375207at2"/>
<proteinExistence type="predicted"/>
<dbReference type="EMBL" id="VOBL01000001">
    <property type="protein sequence ID" value="KAA0979931.1"/>
    <property type="molecule type" value="Genomic_DNA"/>
</dbReference>
<evidence type="ECO:0000313" key="2">
    <source>
        <dbReference type="EMBL" id="KAA0979931.1"/>
    </source>
</evidence>
<protein>
    <submittedName>
        <fullName evidence="2">Transcriptional regulator</fullName>
    </submittedName>
</protein>
<name>A0A5B0EQ05_9MICC</name>
<dbReference type="Pfam" id="PF12840">
    <property type="entry name" value="HTH_20"/>
    <property type="match status" value="1"/>
</dbReference>
<gene>
    <name evidence="2" type="ORF">FQ154_01860</name>
</gene>
<dbReference type="Gene3D" id="1.10.10.10">
    <property type="entry name" value="Winged helix-like DNA-binding domain superfamily/Winged helix DNA-binding domain"/>
    <property type="match status" value="1"/>
</dbReference>
<comment type="caution">
    <text evidence="2">The sequence shown here is derived from an EMBL/GenBank/DDBJ whole genome shotgun (WGS) entry which is preliminary data.</text>
</comment>
<dbReference type="InterPro" id="IPR036390">
    <property type="entry name" value="WH_DNA-bd_sf"/>
</dbReference>
<dbReference type="Proteomes" id="UP000323856">
    <property type="component" value="Unassembled WGS sequence"/>
</dbReference>
<dbReference type="CDD" id="cd00090">
    <property type="entry name" value="HTH_ARSR"/>
    <property type="match status" value="1"/>
</dbReference>
<dbReference type="SUPFAM" id="SSF46785">
    <property type="entry name" value="Winged helix' DNA-binding domain"/>
    <property type="match status" value="1"/>
</dbReference>
<evidence type="ECO:0000313" key="3">
    <source>
        <dbReference type="Proteomes" id="UP000323856"/>
    </source>
</evidence>
<feature type="region of interest" description="Disordered" evidence="1">
    <location>
        <begin position="277"/>
        <end position="304"/>
    </location>
</feature>
<dbReference type="InterPro" id="IPR036388">
    <property type="entry name" value="WH-like_DNA-bd_sf"/>
</dbReference>
<dbReference type="InterPro" id="IPR050313">
    <property type="entry name" value="Carb_Metab_HTH_regulators"/>
</dbReference>
<sequence>MDRRCCGVGLLWPVPQSPRGSTGGEVSNALLDAARGLAHACVVYSSKQTVQAGDAPARNAPATGEAEERTRDRVLHAVLEDGPVSAAEMGERLGFTPAAVRRHLDALSKQGLVEVKLVANQRSGAGRPSRRYVLSHRGQTRMGNDYLDIAADALTELGRAAGPAAVEAFAARRFAEMERRYRPLMDGLDELEERADALSEALTEDGFVGSTRKVGAGSPTATMASVQLCQGHCPIQELAREFPVFCEMETQTFSRLLGVDVRRLSTLASGGHVCTTHVPVGRNQTPQPAEKRTRIKMTKQERPR</sequence>